<dbReference type="Proteomes" id="UP001153678">
    <property type="component" value="Unassembled WGS sequence"/>
</dbReference>
<dbReference type="SUPFAM" id="SSF52540">
    <property type="entry name" value="P-loop containing nucleoside triphosphate hydrolases"/>
    <property type="match status" value="1"/>
</dbReference>
<dbReference type="GO" id="GO:0016887">
    <property type="term" value="F:ATP hydrolysis activity"/>
    <property type="evidence" value="ECO:0007669"/>
    <property type="project" value="InterPro"/>
</dbReference>
<feature type="domain" description="ATPase dynein-related AAA" evidence="2">
    <location>
        <begin position="1730"/>
        <end position="1811"/>
    </location>
</feature>
<keyword evidence="1" id="KW-0175">Coiled coil</keyword>
<dbReference type="InterPro" id="IPR011704">
    <property type="entry name" value="ATPase_dyneun-rel_AAA"/>
</dbReference>
<feature type="coiled-coil region" evidence="1">
    <location>
        <begin position="1102"/>
        <end position="1139"/>
    </location>
</feature>
<dbReference type="EMBL" id="CAMKVN010000939">
    <property type="protein sequence ID" value="CAI2172422.1"/>
    <property type="molecule type" value="Genomic_DNA"/>
</dbReference>
<comment type="caution">
    <text evidence="3">The sequence shown here is derived from an EMBL/GenBank/DDBJ whole genome shotgun (WGS) entry which is preliminary data.</text>
</comment>
<evidence type="ECO:0000313" key="4">
    <source>
        <dbReference type="Proteomes" id="UP001153678"/>
    </source>
</evidence>
<dbReference type="GO" id="GO:0004842">
    <property type="term" value="F:ubiquitin-protein transferase activity"/>
    <property type="evidence" value="ECO:0007669"/>
    <property type="project" value="InterPro"/>
</dbReference>
<evidence type="ECO:0000259" key="2">
    <source>
        <dbReference type="Pfam" id="PF07728"/>
    </source>
</evidence>
<dbReference type="Gene3D" id="3.40.50.300">
    <property type="entry name" value="P-loop containing nucleotide triphosphate hydrolases"/>
    <property type="match status" value="1"/>
</dbReference>
<reference evidence="3" key="1">
    <citation type="submission" date="2022-08" db="EMBL/GenBank/DDBJ databases">
        <authorList>
            <person name="Kallberg Y."/>
            <person name="Tangrot J."/>
            <person name="Rosling A."/>
        </authorList>
    </citation>
    <scope>NUCLEOTIDE SEQUENCE</scope>
    <source>
        <strain evidence="3">Wild A</strain>
    </source>
</reference>
<evidence type="ECO:0000256" key="1">
    <source>
        <dbReference type="SAM" id="Coils"/>
    </source>
</evidence>
<keyword evidence="4" id="KW-1185">Reference proteome</keyword>
<dbReference type="OrthoDB" id="413957at2759"/>
<dbReference type="PANTHER" id="PTHR22605:SF1">
    <property type="entry name" value="RZ-TYPE DOMAIN-CONTAINING PROTEIN"/>
    <property type="match status" value="1"/>
</dbReference>
<organism evidence="3 4">
    <name type="scientific">Funneliformis geosporum</name>
    <dbReference type="NCBI Taxonomy" id="1117311"/>
    <lineage>
        <taxon>Eukaryota</taxon>
        <taxon>Fungi</taxon>
        <taxon>Fungi incertae sedis</taxon>
        <taxon>Mucoromycota</taxon>
        <taxon>Glomeromycotina</taxon>
        <taxon>Glomeromycetes</taxon>
        <taxon>Glomerales</taxon>
        <taxon>Glomeraceae</taxon>
        <taxon>Funneliformis</taxon>
    </lineage>
</organism>
<dbReference type="InterPro" id="IPR031248">
    <property type="entry name" value="RNF213"/>
</dbReference>
<dbReference type="GO" id="GO:0005524">
    <property type="term" value="F:ATP binding"/>
    <property type="evidence" value="ECO:0007669"/>
    <property type="project" value="InterPro"/>
</dbReference>
<gene>
    <name evidence="3" type="ORF">FWILDA_LOCUS5572</name>
</gene>
<proteinExistence type="predicted"/>
<protein>
    <submittedName>
        <fullName evidence="3">14093_t:CDS:1</fullName>
    </submittedName>
</protein>
<sequence>MEKIVPIEDKIVTFHVHLPVDIEKHGQPIVIGNGKELGEWKLPIIKLFRPFPNNNPTYWKSKSIVISNVPHILQLSYNYAIHVPSSIFQLEDEKVLFESSEKRSLDGKNQFDVWINGNDLLKKFHFKSIADYAFVDCIYKQITPDNLSESVEDYIKLLKSHEDLTIGFSNYNYIVKNINDISSRDQRLFLCLLLGFYISREHVTYNLPQNFKSDVLIDAFVDYKKDILCSDDIVNFIIIAISCLIQHNAFQSKLKWIEILTIVNEIDPEFSFLENLKDVKYNDSDLCKIADKIKPYISSIKPENAMKVTRWLVRQCENIKPLFEVWDIFPVRNKQISQYFIYQVQSIISNNHANDLLFNYSKIPCDFQDRVSYTFRKRALSLLKNLDECWTISDVSALRKLLLQDNLNWNHSDIMSFLKLMSRTHNLELSNNFPEFLNDLLSIKSFSDVEMKKISAICKDWFKLLLSIKITSLSDENKYVFMIFQQLDHMYPLFKQRINIWRDLSTIALDKVKGYSESCILGATKSIIEIQEKEVNRLFTQIIKEILNNEIQQADDQLMSKIFLICDCKDKSLEVPHALCEDILCHIMFILRNQLPISERHLSILKSSQFWITILSATGSNANLRSNSLVQQVQTSIVELDRMLLEKTIDMQLLQQILEYSDDMLSQHFKAAIKGDREITTFKPFRKLYLDYKDRIAQLSDFYKEFCSIPQVTDANDFIHDIQKLVQNSNKVTLKQVSGPDYWIFHEKALDSAAHCYRLKRSQTFRNIYEDYLQKNSTVINVEDIAQKFMPSVFKKYDAMCKKFESWEVVSCSEALLSWKNIKNIHDEFKLTELSPYKNSSLLHALEILVNLPQWTERIEQLKKIFQIFSIQLQSNDILKYDSLVLGQLNQFVKDLESKHYHKVDQNCWNLIKELSIAEDFLNFLKIIPDQDIKKLINDHSDEMLIQEDTVLSLIHVKKNIFPLINNPKVTADEFLDELQLIVKKNSTLACKLAWCISNNAILQEMHCNILNHEQDTIEKIKNASFNGTYSFAFDEKNDKCLVTLNHSSSTIDINEIPNLRDKALLLTKSDSFDKNTLIELPDFVQIVNLVTSLMQRGHLNYRKFEKKIEDIESAKKFLTELYNDLEKWEDTLTQAQKRCYYLTFFTGYQIFSFYDYFTSEQLDEKNAEMCQTLIRFVNSNAQLPSHGNVKISCESDPLEILCEIGYELDIIFRNVSKSARKLEVIRQEEISSGKLFVVNYKDRLLIPNAIMSLYSKNGYYPEPWQILSCTSSTTADELKMFINRSFLAVDNGYKMQLEESDEKFSLALLCCQELEMPNYILDQYSLRIKKIDMLSVEIMQEIYQEFCPNILCVSSDLSGQGKTEWIKESSFSKQKLPHLFLINDGMDLRCLVNKLEECKLKCVESLHINILSVDHPEDVNQFLFELLTFRMVSYHKMTVSIPETFIYIEISSSIKQQLLNCLSVLRFLPFEHLSWNIENFKVSQETTSPIQIVCHYLSLYDGEIDVKEVTFNILKAVPHPLSTDLCQNLIMKYFLNTNDKSVLSFRYLEIFVNVLADQLIRLSSCQYFMIDNLKLTTKEDNIRSTILKSLIQVSKDFAIKSIKIKAAQLEPITAEDESSYSVRIDQWDDLNYLTIFPNQTSDFCYVLYNDKTKIPDNIKLLLKGQAIGNPKNWKIDDYDKMSASSLLMKLEGMARTSTQKLNPSEYILTSDNLIKMALILLRVRVNIPIVICGEAGCGKTSLITYLAKSTEVQFQALNLHAGIDEETITRFMSDALSKAKEGEVWILFDEINTCSCLGILADLISNRMFQGRPIHPNIRLFSTCNPYRLSARATDKKYEEQSNLVYQVKPLPDQILDYAWDYSILNPRDEYEYIQIMVEKELKKSSDSIFSELIYASQTFIRKVKEPYSVSLRDVKRVIKLANFFYDSLEKSSGFGRRFPSGSPTIRIRSYVLALGLCYHSRLYEHELRKKYCYEMGQIFQTHDIKVGEEIFIKIIREEQEYYFSRMRCPPNVAKIEVLLENILVLIVCILTKIPVFVIGETGLSKSLAVRLISSNLRGPESSDDYFKTLPKCILVMDEKKLTSANQSLLNRFEKQRLTIGDVLIDRQQSLVRQLKSWTRRLSTFKDDSSIRLHDRSTQKNLFIGIDDDENLQSLVLDLTKYCPDADDKNILEKCKKRLTAVITSDGIVRAEQSALTPEEIKMLRFYYFQQQLQLEGSIDHDKLEQSLFIQAINFLLQKISDEEEYEQDLDIILSLVERMNDTTNMTNLPLLLNLLHQKSLNWFLIT</sequence>
<evidence type="ECO:0000313" key="3">
    <source>
        <dbReference type="EMBL" id="CAI2172422.1"/>
    </source>
</evidence>
<name>A0A9W4WY71_9GLOM</name>
<accession>A0A9W4WY71</accession>
<dbReference type="Pfam" id="PF07728">
    <property type="entry name" value="AAA_5"/>
    <property type="match status" value="1"/>
</dbReference>
<dbReference type="InterPro" id="IPR027417">
    <property type="entry name" value="P-loop_NTPase"/>
</dbReference>
<dbReference type="PANTHER" id="PTHR22605">
    <property type="entry name" value="RZ-TYPE DOMAIN-CONTAINING PROTEIN"/>
    <property type="match status" value="1"/>
</dbReference>